<dbReference type="Proteomes" id="UP000700596">
    <property type="component" value="Unassembled WGS sequence"/>
</dbReference>
<gene>
    <name evidence="4" type="ORF">B0J11DRAFT_345896</name>
</gene>
<proteinExistence type="inferred from homology"/>
<evidence type="ECO:0000313" key="5">
    <source>
        <dbReference type="Proteomes" id="UP000700596"/>
    </source>
</evidence>
<feature type="domain" description="Wings apart-like protein C-terminal" evidence="3">
    <location>
        <begin position="642"/>
        <end position="981"/>
    </location>
</feature>
<protein>
    <submittedName>
        <fullName evidence="4">Wings apart-like protein regulation of heterochromatin-domain-containing protein</fullName>
    </submittedName>
</protein>
<dbReference type="InterPro" id="IPR016024">
    <property type="entry name" value="ARM-type_fold"/>
</dbReference>
<evidence type="ECO:0000259" key="3">
    <source>
        <dbReference type="Pfam" id="PF07814"/>
    </source>
</evidence>
<dbReference type="PANTHER" id="PTHR22100">
    <property type="entry name" value="WINGS APART-LIKE PROTEIN HOMOLOG"/>
    <property type="match status" value="1"/>
</dbReference>
<name>A0A9P9DNW8_9PLEO</name>
<feature type="region of interest" description="Disordered" evidence="2">
    <location>
        <begin position="1"/>
        <end position="351"/>
    </location>
</feature>
<feature type="compositionally biased region" description="Polar residues" evidence="2">
    <location>
        <begin position="1"/>
        <end position="11"/>
    </location>
</feature>
<organism evidence="4 5">
    <name type="scientific">Dendryphion nanum</name>
    <dbReference type="NCBI Taxonomy" id="256645"/>
    <lineage>
        <taxon>Eukaryota</taxon>
        <taxon>Fungi</taxon>
        <taxon>Dikarya</taxon>
        <taxon>Ascomycota</taxon>
        <taxon>Pezizomycotina</taxon>
        <taxon>Dothideomycetes</taxon>
        <taxon>Pleosporomycetidae</taxon>
        <taxon>Pleosporales</taxon>
        <taxon>Torulaceae</taxon>
        <taxon>Dendryphion</taxon>
    </lineage>
</organism>
<feature type="compositionally biased region" description="Polar residues" evidence="2">
    <location>
        <begin position="489"/>
        <end position="501"/>
    </location>
</feature>
<comment type="similarity">
    <text evidence="1">Belongs to the WAPL family.</text>
</comment>
<feature type="compositionally biased region" description="Basic and acidic residues" evidence="2">
    <location>
        <begin position="314"/>
        <end position="325"/>
    </location>
</feature>
<dbReference type="SUPFAM" id="SSF48371">
    <property type="entry name" value="ARM repeat"/>
    <property type="match status" value="1"/>
</dbReference>
<evidence type="ECO:0000256" key="2">
    <source>
        <dbReference type="SAM" id="MobiDB-lite"/>
    </source>
</evidence>
<dbReference type="PANTHER" id="PTHR22100:SF13">
    <property type="entry name" value="WINGS APART-LIKE PROTEIN HOMOLOG"/>
    <property type="match status" value="1"/>
</dbReference>
<feature type="region of interest" description="Disordered" evidence="2">
    <location>
        <begin position="573"/>
        <end position="607"/>
    </location>
</feature>
<dbReference type="Gene3D" id="1.25.10.10">
    <property type="entry name" value="Leucine-rich Repeat Variant"/>
    <property type="match status" value="1"/>
</dbReference>
<feature type="compositionally biased region" description="Acidic residues" evidence="2">
    <location>
        <begin position="525"/>
        <end position="543"/>
    </location>
</feature>
<dbReference type="OrthoDB" id="78088at2759"/>
<reference evidence="4" key="1">
    <citation type="journal article" date="2021" name="Nat. Commun.">
        <title>Genetic determinants of endophytism in the Arabidopsis root mycobiome.</title>
        <authorList>
            <person name="Mesny F."/>
            <person name="Miyauchi S."/>
            <person name="Thiergart T."/>
            <person name="Pickel B."/>
            <person name="Atanasova L."/>
            <person name="Karlsson M."/>
            <person name="Huettel B."/>
            <person name="Barry K.W."/>
            <person name="Haridas S."/>
            <person name="Chen C."/>
            <person name="Bauer D."/>
            <person name="Andreopoulos W."/>
            <person name="Pangilinan J."/>
            <person name="LaButti K."/>
            <person name="Riley R."/>
            <person name="Lipzen A."/>
            <person name="Clum A."/>
            <person name="Drula E."/>
            <person name="Henrissat B."/>
            <person name="Kohler A."/>
            <person name="Grigoriev I.V."/>
            <person name="Martin F.M."/>
            <person name="Hacquard S."/>
        </authorList>
    </citation>
    <scope>NUCLEOTIDE SEQUENCE</scope>
    <source>
        <strain evidence="4">MPI-CAGE-CH-0243</strain>
    </source>
</reference>
<dbReference type="InterPro" id="IPR022771">
    <property type="entry name" value="WAPL_C"/>
</dbReference>
<feature type="compositionally biased region" description="Low complexity" evidence="2">
    <location>
        <begin position="577"/>
        <end position="588"/>
    </location>
</feature>
<dbReference type="Pfam" id="PF07814">
    <property type="entry name" value="WAPL"/>
    <property type="match status" value="1"/>
</dbReference>
<evidence type="ECO:0000256" key="1">
    <source>
        <dbReference type="ARBA" id="ARBA00006854"/>
    </source>
</evidence>
<feature type="region of interest" description="Disordered" evidence="2">
    <location>
        <begin position="466"/>
        <end position="552"/>
    </location>
</feature>
<feature type="compositionally biased region" description="Polar residues" evidence="2">
    <location>
        <begin position="589"/>
        <end position="602"/>
    </location>
</feature>
<feature type="region of interest" description="Disordered" evidence="2">
    <location>
        <begin position="369"/>
        <end position="393"/>
    </location>
</feature>
<accession>A0A9P9DNW8</accession>
<dbReference type="AlphaFoldDB" id="A0A9P9DNW8"/>
<comment type="caution">
    <text evidence="4">The sequence shown here is derived from an EMBL/GenBank/DDBJ whole genome shotgun (WGS) entry which is preliminary data.</text>
</comment>
<dbReference type="EMBL" id="JAGMWT010000009">
    <property type="protein sequence ID" value="KAH7122698.1"/>
    <property type="molecule type" value="Genomic_DNA"/>
</dbReference>
<evidence type="ECO:0000313" key="4">
    <source>
        <dbReference type="EMBL" id="KAH7122698.1"/>
    </source>
</evidence>
<sequence>MATAMSPTFTATDRRKRMATYGKPARSPAPFAWGEDSPSPERPRKLPAAGPGAGTLKKPSGLLGKARSSQKIRGGLQKALPDGDVFDVPSDEEMDALPTPAPNKKIAAKQAPPLDDMFDVPISGDEANIPQRRRAKTPQLPRKVEKAPKSIATQNTVSKAKANPTVATLTHDPIVPPRRRAKTPQVIPPTTTETIERQAQSAKRPVAKPRAASRATTPAPPTTTTKEKVMKQSALPPKKATVKVTPDLGVFDVPFSDDELVEPSVGKPRPTPISHPKATKSIPPRSQEKVSSAQLESDHSDGSRKRKRRAASKPRTEPKEVDQNRKIVPAQLRTSKPQQKDSKSTIVSATTRTQKSILSSTEVILEPAINKPKRTRVRTGIPPRPQMAKGVSSPAKLHGMLAVRPMAKSLPVSKPPAHLVIEDDETMYDIPEVSTPLARPAKNTTSGSATPKAIHLFKESSDDWIETEPVTPGLPSIRRLQLTDRRPQSGPTGLVRSSSDIPLTAHSRKPRLIDTLRKAAPVSTDGEDEDEEEDSEESEDADEENVKNSLPPSFIKRLSYAAPAEKDPVYDNMEIDSQNQGNSQLSQSAVTSNANHKNTYAKQRSYRQEDSFEDSLLASMDFDILEKPGNTISEDEEDPASQVQGIHDLRRKGQNQKFLNDTQTAIDDIAGRTKLGNSVRRSAMMDLCTQMTDSSFLEQMFDSGLVHQFLESITSNGEMIFDFAATVAVAFVISNNLGHTVLDDIHRSGFMGTLSKFLTIDSDVSRIAKERKTNMSRVGREAVDSFRKLAQESSLWSSERPDKVSPQIVALRTLELLVVGLRKAGSTETLVDENAICKLLDIAASLGERVKSEKLTAQDSMCLNLAFSIMEGASMSKEKPATWSNKVVRRVVEILPIFFDASGTSPIKLAVRLCMNLSNNKPKACDLFAGPDFVQPLVGLICHNFSTLPNEMGEEERTEMIESLILSLGAMINLAEYSDQARASVVSDGNELVDALAKTFLEGSEKAAQADSMEASEASVTIGYLTVLLGNLCLNERVRYRVRSHLPGCRMDLLVDKIREFIRYNERVDSETSQFQGDEGRETWHNFTTRLQLVVERLQTAES</sequence>
<dbReference type="InterPro" id="IPR011989">
    <property type="entry name" value="ARM-like"/>
</dbReference>
<keyword evidence="5" id="KW-1185">Reference proteome</keyword>
<feature type="compositionally biased region" description="Polar residues" evidence="2">
    <location>
        <begin position="188"/>
        <end position="201"/>
    </location>
</feature>
<dbReference type="InterPro" id="IPR039874">
    <property type="entry name" value="WAPL"/>
</dbReference>